<accession>A0A6M3JZU7</accession>
<sequence>MPKKVKPKLNTYTIIMDAVASGIQGGLNKHEKYWDEKYDRDSLMHYLDLYITNALCEVIDFDDEV</sequence>
<evidence type="ECO:0000313" key="1">
    <source>
        <dbReference type="EMBL" id="QJA75656.1"/>
    </source>
</evidence>
<reference evidence="1" key="1">
    <citation type="submission" date="2020-03" db="EMBL/GenBank/DDBJ databases">
        <title>The deep terrestrial virosphere.</title>
        <authorList>
            <person name="Holmfeldt K."/>
            <person name="Nilsson E."/>
            <person name="Simone D."/>
            <person name="Lopez-Fernandez M."/>
            <person name="Wu X."/>
            <person name="de Brujin I."/>
            <person name="Lundin D."/>
            <person name="Andersson A."/>
            <person name="Bertilsson S."/>
            <person name="Dopson M."/>
        </authorList>
    </citation>
    <scope>NUCLEOTIDE SEQUENCE</scope>
    <source>
        <strain evidence="1">MM415A01727</strain>
    </source>
</reference>
<name>A0A6M3JZU7_9ZZZZ</name>
<protein>
    <submittedName>
        <fullName evidence="1">Uncharacterized protein</fullName>
    </submittedName>
</protein>
<gene>
    <name evidence="1" type="ORF">MM415A01727_0010</name>
</gene>
<dbReference type="EMBL" id="MT142177">
    <property type="protein sequence ID" value="QJA75656.1"/>
    <property type="molecule type" value="Genomic_DNA"/>
</dbReference>
<organism evidence="1">
    <name type="scientific">viral metagenome</name>
    <dbReference type="NCBI Taxonomy" id="1070528"/>
    <lineage>
        <taxon>unclassified sequences</taxon>
        <taxon>metagenomes</taxon>
        <taxon>organismal metagenomes</taxon>
    </lineage>
</organism>
<proteinExistence type="predicted"/>
<dbReference type="AlphaFoldDB" id="A0A6M3JZU7"/>